<dbReference type="RefSeq" id="WP_035408780.1">
    <property type="nucleotide sequence ID" value="NZ_CP147407.1"/>
</dbReference>
<dbReference type="EMBL" id="CP147407">
    <property type="protein sequence ID" value="WXB95267.1"/>
    <property type="molecule type" value="Genomic_DNA"/>
</dbReference>
<organism evidence="1 2">
    <name type="scientific">Metabacillus sediminis</name>
    <dbReference type="NCBI Taxonomy" id="3117746"/>
    <lineage>
        <taxon>Bacteria</taxon>
        <taxon>Bacillati</taxon>
        <taxon>Bacillota</taxon>
        <taxon>Bacilli</taxon>
        <taxon>Bacillales</taxon>
        <taxon>Bacillaceae</taxon>
        <taxon>Metabacillus</taxon>
    </lineage>
</organism>
<dbReference type="Pfam" id="PF10752">
    <property type="entry name" value="DUF2533"/>
    <property type="match status" value="1"/>
</dbReference>
<keyword evidence="2" id="KW-1185">Reference proteome</keyword>
<sequence>MEEVHKAISRHSQGQHEEVRTFIQLDASREQKIEEAITKCENKQPFSVSKINEITIKMNTMAKKVNLPLRQSVTPEMVREFVEKKNNG</sequence>
<evidence type="ECO:0000313" key="2">
    <source>
        <dbReference type="Proteomes" id="UP001377337"/>
    </source>
</evidence>
<dbReference type="Proteomes" id="UP001377337">
    <property type="component" value="Chromosome"/>
</dbReference>
<dbReference type="InterPro" id="IPR019688">
    <property type="entry name" value="DUF2533"/>
</dbReference>
<name>A0ABZ2NCE7_9BACI</name>
<evidence type="ECO:0000313" key="1">
    <source>
        <dbReference type="EMBL" id="WXB95267.1"/>
    </source>
</evidence>
<protein>
    <submittedName>
        <fullName evidence="1">DUF2533 family protein</fullName>
    </submittedName>
</protein>
<proteinExistence type="predicted"/>
<gene>
    <name evidence="1" type="ORF">WCV65_11835</name>
</gene>
<reference evidence="1 2" key="1">
    <citation type="submission" date="2024-02" db="EMBL/GenBank/DDBJ databases">
        <title>Seven novel Bacillus-like species.</title>
        <authorList>
            <person name="Liu G."/>
        </authorList>
    </citation>
    <scope>NUCLEOTIDE SEQUENCE [LARGE SCALE GENOMIC DNA]</scope>
    <source>
        <strain evidence="1 2">FJAT-52054</strain>
    </source>
</reference>
<accession>A0ABZ2NCE7</accession>